<keyword evidence="2" id="KW-1133">Transmembrane helix</keyword>
<keyword evidence="2" id="KW-0812">Transmembrane</keyword>
<feature type="region of interest" description="Disordered" evidence="1">
    <location>
        <begin position="756"/>
        <end position="798"/>
    </location>
</feature>
<evidence type="ECO:0000313" key="3">
    <source>
        <dbReference type="EMBL" id="KAG1313983.1"/>
    </source>
</evidence>
<keyword evidence="4" id="KW-1185">Reference proteome</keyword>
<feature type="region of interest" description="Disordered" evidence="1">
    <location>
        <begin position="64"/>
        <end position="130"/>
    </location>
</feature>
<feature type="compositionally biased region" description="Polar residues" evidence="1">
    <location>
        <begin position="788"/>
        <end position="798"/>
    </location>
</feature>
<accession>A0A9P6XHG5</accession>
<evidence type="ECO:0000313" key="4">
    <source>
        <dbReference type="Proteomes" id="UP000716291"/>
    </source>
</evidence>
<evidence type="ECO:0000256" key="1">
    <source>
        <dbReference type="SAM" id="MobiDB-lite"/>
    </source>
</evidence>
<reference evidence="3" key="1">
    <citation type="journal article" date="2020" name="Microb. Genom.">
        <title>Genetic diversity of clinical and environmental Mucorales isolates obtained from an investigation of mucormycosis cases among solid organ transplant recipients.</title>
        <authorList>
            <person name="Nguyen M.H."/>
            <person name="Kaul D."/>
            <person name="Muto C."/>
            <person name="Cheng S.J."/>
            <person name="Richter R.A."/>
            <person name="Bruno V.M."/>
            <person name="Liu G."/>
            <person name="Beyhan S."/>
            <person name="Sundermann A.J."/>
            <person name="Mounaud S."/>
            <person name="Pasculle A.W."/>
            <person name="Nierman W.C."/>
            <person name="Driscoll E."/>
            <person name="Cumbie R."/>
            <person name="Clancy C.J."/>
            <person name="Dupont C.L."/>
        </authorList>
    </citation>
    <scope>NUCLEOTIDE SEQUENCE</scope>
    <source>
        <strain evidence="3">GL11</strain>
    </source>
</reference>
<dbReference type="AlphaFoldDB" id="A0A9P6XHG5"/>
<feature type="compositionally biased region" description="Polar residues" evidence="1">
    <location>
        <begin position="540"/>
        <end position="552"/>
    </location>
</feature>
<comment type="caution">
    <text evidence="3">The sequence shown here is derived from an EMBL/GenBank/DDBJ whole genome shotgun (WGS) entry which is preliminary data.</text>
</comment>
<dbReference type="Proteomes" id="UP000716291">
    <property type="component" value="Unassembled WGS sequence"/>
</dbReference>
<gene>
    <name evidence="3" type="ORF">G6F64_001815</name>
</gene>
<sequence>MDSNDSLNTNSIISITPVWSIIVIVVLASMLIVFIFIFVRRFRKRYHIHAKNVEKKPSVESLETLVTGQQQQKHQQEQQLSKTPNFETMPSVIEDEKPNHPSLNTSISATPSKQDFPQKQDDEDGPAPEPLQEIRISLPLPPPSSSFFSDKMELEDGSSDLYDMYVNSKKTGKKRQSAHYSNSGFISIDLDTFSNAAANIHRKASTMKKSLYQSVRKPTSAGAIKPVLAQQIFTEDSKHELTEESPLSSLRQVAFDLSKSNCSPEVTSTTSDSRNDIDDILSENEEPALAAKRIIRSASRKARARSMVLNPDQPEVMPKQDAQKFATVRTSRVPTNTEHVTISSGSVRRFVRQSILVPDESFPTNLSEEAALPATLSRAKRQSNANVMDISKWWDGSKTENSKTAPETRVEGIKNSDSSYSIAPQYRASLNNSIFSIHGTLSKSGGSAIFQEKGGNKEDAVKVSRKDSTRRGTLGKNTLKTLTASATHGVNKSLRGLFDQSSSLTNINKVVPSDSQKMELDSEQLQENPAISVHHRSNSRRMNQLPQSTLDYSSKYSISSEKKKQSLDESSQKVEADGLIMKQSISLSSEGLNDAVALTDAAYEEDREFKSSRKVLQNIQIDSNCTKENEFASSFAFDSDSIESGSMQQVGITKQSSRRQSLLTKSLLSQQAKRTTQLMCSTNTLSEDAVIPQQAPEPVASFSSSTVRTVIPDNEIESYPITQKSTNRLSTGLNGSNKILASSFGDEPSILSERFSSKHNTESNDNAHSRRSSGGASTATAVRLSGGYPSSTWNGRKNGTSRLSVIQVMGEQKGAQTLTSEDKPGFFSTMRKDKKTRGGIPWMASGAEMTPAQIERDKYLKGST</sequence>
<dbReference type="EMBL" id="JAANQT010000147">
    <property type="protein sequence ID" value="KAG1313983.1"/>
    <property type="molecule type" value="Genomic_DNA"/>
</dbReference>
<protein>
    <submittedName>
        <fullName evidence="3">Uncharacterized protein</fullName>
    </submittedName>
</protein>
<name>A0A9P6XHG5_RHIOR</name>
<feature type="compositionally biased region" description="Basic and acidic residues" evidence="1">
    <location>
        <begin position="756"/>
        <end position="768"/>
    </location>
</feature>
<feature type="compositionally biased region" description="Basic and acidic residues" evidence="1">
    <location>
        <begin position="560"/>
        <end position="572"/>
    </location>
</feature>
<evidence type="ECO:0000256" key="2">
    <source>
        <dbReference type="SAM" id="Phobius"/>
    </source>
</evidence>
<feature type="compositionally biased region" description="Polar residues" evidence="1">
    <location>
        <begin position="101"/>
        <end position="117"/>
    </location>
</feature>
<feature type="transmembrane region" description="Helical" evidence="2">
    <location>
        <begin position="12"/>
        <end position="39"/>
    </location>
</feature>
<proteinExistence type="predicted"/>
<organism evidence="3 4">
    <name type="scientific">Rhizopus oryzae</name>
    <name type="common">Mucormycosis agent</name>
    <name type="synonym">Rhizopus arrhizus var. delemar</name>
    <dbReference type="NCBI Taxonomy" id="64495"/>
    <lineage>
        <taxon>Eukaryota</taxon>
        <taxon>Fungi</taxon>
        <taxon>Fungi incertae sedis</taxon>
        <taxon>Mucoromycota</taxon>
        <taxon>Mucoromycotina</taxon>
        <taxon>Mucoromycetes</taxon>
        <taxon>Mucorales</taxon>
        <taxon>Mucorineae</taxon>
        <taxon>Rhizopodaceae</taxon>
        <taxon>Rhizopus</taxon>
    </lineage>
</organism>
<dbReference type="OrthoDB" id="2260962at2759"/>
<feature type="region of interest" description="Disordered" evidence="1">
    <location>
        <begin position="535"/>
        <end position="572"/>
    </location>
</feature>
<keyword evidence="2" id="KW-0472">Membrane</keyword>
<feature type="compositionally biased region" description="Low complexity" evidence="1">
    <location>
        <begin position="69"/>
        <end position="79"/>
    </location>
</feature>